<dbReference type="Proteomes" id="UP000789702">
    <property type="component" value="Unassembled WGS sequence"/>
</dbReference>
<evidence type="ECO:0000313" key="1">
    <source>
        <dbReference type="EMBL" id="CAG8475421.1"/>
    </source>
</evidence>
<accession>A0ACA9KIB9</accession>
<dbReference type="EMBL" id="CAJVPU010001242">
    <property type="protein sequence ID" value="CAG8475421.1"/>
    <property type="molecule type" value="Genomic_DNA"/>
</dbReference>
<organism evidence="1 2">
    <name type="scientific">Dentiscutata heterogama</name>
    <dbReference type="NCBI Taxonomy" id="1316150"/>
    <lineage>
        <taxon>Eukaryota</taxon>
        <taxon>Fungi</taxon>
        <taxon>Fungi incertae sedis</taxon>
        <taxon>Mucoromycota</taxon>
        <taxon>Glomeromycotina</taxon>
        <taxon>Glomeromycetes</taxon>
        <taxon>Diversisporales</taxon>
        <taxon>Gigasporaceae</taxon>
        <taxon>Dentiscutata</taxon>
    </lineage>
</organism>
<gene>
    <name evidence="1" type="ORF">DHETER_LOCUS1897</name>
</gene>
<name>A0ACA9KIB9_9GLOM</name>
<sequence length="101" mass="12416">MWNLRNESEQLRETVREIEDERDAWTMREIRLIDALLEEERNSDKLGREKIQLEMRYNTVRNDMQEWVGIINNRRAIGQHRQRMRETYYVEDDEVGESSRS</sequence>
<comment type="caution">
    <text evidence="1">The sequence shown here is derived from an EMBL/GenBank/DDBJ whole genome shotgun (WGS) entry which is preliminary data.</text>
</comment>
<keyword evidence="2" id="KW-1185">Reference proteome</keyword>
<reference evidence="1" key="1">
    <citation type="submission" date="2021-06" db="EMBL/GenBank/DDBJ databases">
        <authorList>
            <person name="Kallberg Y."/>
            <person name="Tangrot J."/>
            <person name="Rosling A."/>
        </authorList>
    </citation>
    <scope>NUCLEOTIDE SEQUENCE</scope>
    <source>
        <strain evidence="1">IL203A</strain>
    </source>
</reference>
<evidence type="ECO:0000313" key="2">
    <source>
        <dbReference type="Proteomes" id="UP000789702"/>
    </source>
</evidence>
<proteinExistence type="predicted"/>
<protein>
    <submittedName>
        <fullName evidence="1">15340_t:CDS:1</fullName>
    </submittedName>
</protein>